<evidence type="ECO:0000313" key="3">
    <source>
        <dbReference type="Proteomes" id="UP001145742"/>
    </source>
</evidence>
<reference evidence="2" key="1">
    <citation type="submission" date="2019-10" db="EMBL/GenBank/DDBJ databases">
        <authorList>
            <person name="Soares A.E.R."/>
            <person name="Aleixo A."/>
            <person name="Schneider P."/>
            <person name="Miyaki C.Y."/>
            <person name="Schneider M.P."/>
            <person name="Mello C."/>
            <person name="Vasconcelos A.T.R."/>
        </authorList>
    </citation>
    <scope>NUCLEOTIDE SEQUENCE</scope>
    <source>
        <tissue evidence="2">Muscle</tissue>
    </source>
</reference>
<evidence type="ECO:0000313" key="2">
    <source>
        <dbReference type="EMBL" id="KAJ7405150.1"/>
    </source>
</evidence>
<keyword evidence="3" id="KW-1185">Reference proteome</keyword>
<evidence type="ECO:0000256" key="1">
    <source>
        <dbReference type="SAM" id="MobiDB-lite"/>
    </source>
</evidence>
<proteinExistence type="predicted"/>
<feature type="region of interest" description="Disordered" evidence="1">
    <location>
        <begin position="103"/>
        <end position="134"/>
    </location>
</feature>
<gene>
    <name evidence="2" type="ORF">WISP_141612</name>
</gene>
<protein>
    <submittedName>
        <fullName evidence="2">Uncharacterized protein</fullName>
    </submittedName>
</protein>
<accession>A0ABQ9CLX8</accession>
<sequence length="134" mass="14832">MVDKNSQFVKPYIIYKKLNIKKDQIKRYALSRYMCALVASGIISEQDPNLENSVLGSSVEERHGAPGTDQKRVTKMIRGLKRLSYKDRDETVRDFIHSELANPASYNSTTSGFGLSKGDTVDGDEVNGLSGLGT</sequence>
<name>A0ABQ9CLX8_9PASS</name>
<feature type="compositionally biased region" description="Polar residues" evidence="1">
    <location>
        <begin position="104"/>
        <end position="113"/>
    </location>
</feature>
<dbReference type="Proteomes" id="UP001145742">
    <property type="component" value="Unassembled WGS sequence"/>
</dbReference>
<dbReference type="EMBL" id="WHWB01034725">
    <property type="protein sequence ID" value="KAJ7405150.1"/>
    <property type="molecule type" value="Genomic_DNA"/>
</dbReference>
<organism evidence="2 3">
    <name type="scientific">Willisornis vidua</name>
    <name type="common">Xingu scale-backed antbird</name>
    <dbReference type="NCBI Taxonomy" id="1566151"/>
    <lineage>
        <taxon>Eukaryota</taxon>
        <taxon>Metazoa</taxon>
        <taxon>Chordata</taxon>
        <taxon>Craniata</taxon>
        <taxon>Vertebrata</taxon>
        <taxon>Euteleostomi</taxon>
        <taxon>Archelosauria</taxon>
        <taxon>Archosauria</taxon>
        <taxon>Dinosauria</taxon>
        <taxon>Saurischia</taxon>
        <taxon>Theropoda</taxon>
        <taxon>Coelurosauria</taxon>
        <taxon>Aves</taxon>
        <taxon>Neognathae</taxon>
        <taxon>Neoaves</taxon>
        <taxon>Telluraves</taxon>
        <taxon>Australaves</taxon>
        <taxon>Passeriformes</taxon>
        <taxon>Thamnophilidae</taxon>
        <taxon>Willisornis</taxon>
    </lineage>
</organism>
<comment type="caution">
    <text evidence="2">The sequence shown here is derived from an EMBL/GenBank/DDBJ whole genome shotgun (WGS) entry which is preliminary data.</text>
</comment>